<sequence>MILTAYKVVNLQHDYVVWDPFEILGIDPSSSTAEIKKAYRRLSLIYHPDKETGDEKKFLLLTKAYAALTDDEARKNWQLYGNPDGPGATSFGIALPSWIVEKENSILVLGLYALVFMVALPTAVGIWWYRSVKYGADQVLLDTTSLYYYFIHKTHQMPLKRVLMIIAASCEFHRRQNSEIIERPSDNLEVNQLIKELPYINDNNREKPLFFPYSLKARALLHAHLSRMKLPPTTLEIDKMIIVKKCPLLIQEFVQCAGQLTILALTGRISRKPHKDTLENAMKLCRLVVQALWDNKSPLLQLPHITEDMLRFFNTRKRGTIRSIQQLATMKEDERRSLLRSLTDEHYHNIIQVMSRMPFIELDVKTEVVDDEDSTTITAGAIVTVTVTLIRHAIKVLIDKSRAEDYDPDKAEREVNGSEDIANSDLHAPESPQAKKQSQWVKNRGKKKVSKQQKKKTKPPMKPAARQLNVQSNNSAAAAEKILKESKPASKLQERKEAGDVTEEEISQSGEETDVSKSDVEPITKNEVKTAEKAAPTISTSRGDDDDDDEEWNKCQQKLFKREKILETKSKRSHSVHCPYFPEDKQEYWWIYMVDRKKIDLIATPILVTNLVDEEQIEFKITAPHKPGIYSYWIIVKSDSYVDCDVSQPVKLDVKEAKIIADNNIWDLSDEEEVTREDDSAVEDSDLAASSDEEESDD</sequence>
<keyword evidence="2" id="KW-0813">Transport</keyword>
<keyword evidence="4" id="KW-0256">Endoplasmic reticulum</keyword>
<evidence type="ECO:0000313" key="13">
    <source>
        <dbReference type="Proteomes" id="UP000015104"/>
    </source>
</evidence>
<keyword evidence="6 10" id="KW-1133">Transmembrane helix</keyword>
<dbReference type="Proteomes" id="UP000015104">
    <property type="component" value="Unassembled WGS sequence"/>
</dbReference>
<dbReference type="Gene3D" id="1.10.150.20">
    <property type="entry name" value="5' to 3' exonuclease, C-terminal subdomain"/>
    <property type="match status" value="1"/>
</dbReference>
<dbReference type="InterPro" id="IPR035892">
    <property type="entry name" value="C2_domain_sf"/>
</dbReference>
<dbReference type="GO" id="GO:0006614">
    <property type="term" value="P:SRP-dependent cotranslational protein targeting to membrane"/>
    <property type="evidence" value="ECO:0007669"/>
    <property type="project" value="TreeGrafter"/>
</dbReference>
<dbReference type="eggNOG" id="KOG0721">
    <property type="taxonomic scope" value="Eukaryota"/>
</dbReference>
<evidence type="ECO:0000313" key="12">
    <source>
        <dbReference type="EnsemblMetazoa" id="tetur07g05190.1"/>
    </source>
</evidence>
<evidence type="ECO:0000256" key="5">
    <source>
        <dbReference type="ARBA" id="ARBA00022927"/>
    </source>
</evidence>
<feature type="transmembrane region" description="Helical" evidence="10">
    <location>
        <begin position="106"/>
        <end position="129"/>
    </location>
</feature>
<dbReference type="SUPFAM" id="SSF81296">
    <property type="entry name" value="E set domains"/>
    <property type="match status" value="1"/>
</dbReference>
<keyword evidence="13" id="KW-1185">Reference proteome</keyword>
<dbReference type="GO" id="GO:0031207">
    <property type="term" value="C:Sec62/Sec63 complex"/>
    <property type="evidence" value="ECO:0007669"/>
    <property type="project" value="TreeGrafter"/>
</dbReference>
<evidence type="ECO:0000256" key="10">
    <source>
        <dbReference type="SAM" id="Phobius"/>
    </source>
</evidence>
<dbReference type="GO" id="GO:0006620">
    <property type="term" value="P:post-translational protein targeting to endoplasmic reticulum membrane"/>
    <property type="evidence" value="ECO:0007669"/>
    <property type="project" value="TreeGrafter"/>
</dbReference>
<organism evidence="12 13">
    <name type="scientific">Tetranychus urticae</name>
    <name type="common">Two-spotted spider mite</name>
    <dbReference type="NCBI Taxonomy" id="32264"/>
    <lineage>
        <taxon>Eukaryota</taxon>
        <taxon>Metazoa</taxon>
        <taxon>Ecdysozoa</taxon>
        <taxon>Arthropoda</taxon>
        <taxon>Chelicerata</taxon>
        <taxon>Arachnida</taxon>
        <taxon>Acari</taxon>
        <taxon>Acariformes</taxon>
        <taxon>Trombidiformes</taxon>
        <taxon>Prostigmata</taxon>
        <taxon>Eleutherengona</taxon>
        <taxon>Raphignathae</taxon>
        <taxon>Tetranychoidea</taxon>
        <taxon>Tetranychidae</taxon>
        <taxon>Tetranychus</taxon>
    </lineage>
</organism>
<keyword evidence="3 10" id="KW-0812">Transmembrane</keyword>
<comment type="subcellular location">
    <subcellularLocation>
        <location evidence="1">Endoplasmic reticulum membrane</location>
        <topology evidence="1">Multi-pass membrane protein</topology>
    </subcellularLocation>
</comment>
<dbReference type="STRING" id="32264.T1K9J7"/>
<dbReference type="SUPFAM" id="SSF46565">
    <property type="entry name" value="Chaperone J-domain"/>
    <property type="match status" value="1"/>
</dbReference>
<dbReference type="InterPro" id="IPR014756">
    <property type="entry name" value="Ig_E-set"/>
</dbReference>
<dbReference type="InterPro" id="IPR001623">
    <property type="entry name" value="DnaJ_domain"/>
</dbReference>
<reference evidence="13" key="1">
    <citation type="submission" date="2011-08" db="EMBL/GenBank/DDBJ databases">
        <authorList>
            <person name="Rombauts S."/>
        </authorList>
    </citation>
    <scope>NUCLEOTIDE SEQUENCE</scope>
    <source>
        <strain evidence="13">London</strain>
    </source>
</reference>
<dbReference type="InterPro" id="IPR036869">
    <property type="entry name" value="J_dom_sf"/>
</dbReference>
<dbReference type="Pfam" id="PF02889">
    <property type="entry name" value="Sec63"/>
    <property type="match status" value="1"/>
</dbReference>
<evidence type="ECO:0000256" key="9">
    <source>
        <dbReference type="SAM" id="MobiDB-lite"/>
    </source>
</evidence>
<evidence type="ECO:0000256" key="3">
    <source>
        <dbReference type="ARBA" id="ARBA00022692"/>
    </source>
</evidence>
<evidence type="ECO:0000256" key="1">
    <source>
        <dbReference type="ARBA" id="ARBA00004477"/>
    </source>
</evidence>
<dbReference type="EnsemblMetazoa" id="tetur07g05190.1">
    <property type="protein sequence ID" value="tetur07g05190.1"/>
    <property type="gene ID" value="tetur07g05190"/>
</dbReference>
<evidence type="ECO:0000256" key="8">
    <source>
        <dbReference type="ARBA" id="ARBA00023186"/>
    </source>
</evidence>
<dbReference type="SMART" id="SM00973">
    <property type="entry name" value="Sec63"/>
    <property type="match status" value="1"/>
</dbReference>
<dbReference type="Gene3D" id="1.10.3380.10">
    <property type="entry name" value="Sec63 N-terminal domain-like domain"/>
    <property type="match status" value="1"/>
</dbReference>
<evidence type="ECO:0000256" key="6">
    <source>
        <dbReference type="ARBA" id="ARBA00022989"/>
    </source>
</evidence>
<keyword evidence="8" id="KW-0143">Chaperone</keyword>
<protein>
    <recommendedName>
        <fullName evidence="11">J domain-containing protein</fullName>
    </recommendedName>
</protein>
<dbReference type="HOGENOM" id="CLU_014210_1_0_1"/>
<dbReference type="Pfam" id="PF00226">
    <property type="entry name" value="DnaJ"/>
    <property type="match status" value="1"/>
</dbReference>
<evidence type="ECO:0000259" key="11">
    <source>
        <dbReference type="PROSITE" id="PS50076"/>
    </source>
</evidence>
<dbReference type="PRINTS" id="PR00625">
    <property type="entry name" value="JDOMAIN"/>
</dbReference>
<evidence type="ECO:0000256" key="2">
    <source>
        <dbReference type="ARBA" id="ARBA00022448"/>
    </source>
</evidence>
<feature type="region of interest" description="Disordered" evidence="9">
    <location>
        <begin position="405"/>
        <end position="550"/>
    </location>
</feature>
<feature type="compositionally biased region" description="Basic and acidic residues" evidence="9">
    <location>
        <begin position="481"/>
        <end position="499"/>
    </location>
</feature>
<reference evidence="12" key="2">
    <citation type="submission" date="2015-06" db="UniProtKB">
        <authorList>
            <consortium name="EnsemblMetazoa"/>
        </authorList>
    </citation>
    <scope>IDENTIFICATION</scope>
</reference>
<feature type="compositionally biased region" description="Basic and acidic residues" evidence="9">
    <location>
        <begin position="405"/>
        <end position="416"/>
    </location>
</feature>
<dbReference type="PANTHER" id="PTHR24075:SF0">
    <property type="entry name" value="TRANSLOCATION PROTEIN SEC63 HOMOLOG"/>
    <property type="match status" value="1"/>
</dbReference>
<dbReference type="Gene3D" id="1.10.287.110">
    <property type="entry name" value="DnaJ domain"/>
    <property type="match status" value="1"/>
</dbReference>
<dbReference type="SMART" id="SM00271">
    <property type="entry name" value="DnaJ"/>
    <property type="match status" value="1"/>
</dbReference>
<feature type="region of interest" description="Disordered" evidence="9">
    <location>
        <begin position="670"/>
        <end position="698"/>
    </location>
</feature>
<dbReference type="CDD" id="cd06257">
    <property type="entry name" value="DnaJ"/>
    <property type="match status" value="1"/>
</dbReference>
<name>T1K9J7_TETUR</name>
<dbReference type="Gene3D" id="2.60.40.150">
    <property type="entry name" value="C2 domain"/>
    <property type="match status" value="1"/>
</dbReference>
<accession>T1K9J7</accession>
<dbReference type="SUPFAM" id="SSF158702">
    <property type="entry name" value="Sec63 N-terminal domain-like"/>
    <property type="match status" value="1"/>
</dbReference>
<dbReference type="GO" id="GO:0008320">
    <property type="term" value="F:protein transmembrane transporter activity"/>
    <property type="evidence" value="ECO:0007669"/>
    <property type="project" value="TreeGrafter"/>
</dbReference>
<dbReference type="PANTHER" id="PTHR24075">
    <property type="entry name" value="SEC63 DOMAIN-CONTAINING"/>
    <property type="match status" value="1"/>
</dbReference>
<evidence type="ECO:0000256" key="7">
    <source>
        <dbReference type="ARBA" id="ARBA00023136"/>
    </source>
</evidence>
<dbReference type="AlphaFoldDB" id="T1K9J7"/>
<keyword evidence="7 10" id="KW-0472">Membrane</keyword>
<feature type="compositionally biased region" description="Basic residues" evidence="9">
    <location>
        <begin position="443"/>
        <end position="459"/>
    </location>
</feature>
<evidence type="ECO:0000256" key="4">
    <source>
        <dbReference type="ARBA" id="ARBA00022824"/>
    </source>
</evidence>
<dbReference type="GO" id="GO:0003723">
    <property type="term" value="F:RNA binding"/>
    <property type="evidence" value="ECO:0007669"/>
    <property type="project" value="TreeGrafter"/>
</dbReference>
<proteinExistence type="predicted"/>
<dbReference type="PROSITE" id="PS50076">
    <property type="entry name" value="DNAJ_2"/>
    <property type="match status" value="1"/>
</dbReference>
<feature type="domain" description="J" evidence="11">
    <location>
        <begin position="19"/>
        <end position="81"/>
    </location>
</feature>
<dbReference type="EMBL" id="CAEY01001892">
    <property type="status" value="NOT_ANNOTATED_CDS"/>
    <property type="molecule type" value="Genomic_DNA"/>
</dbReference>
<keyword evidence="5" id="KW-0653">Protein transport</keyword>
<dbReference type="InterPro" id="IPR004179">
    <property type="entry name" value="Sec63-dom"/>
</dbReference>
<feature type="compositionally biased region" description="Basic and acidic residues" evidence="9">
    <location>
        <begin position="514"/>
        <end position="532"/>
    </location>
</feature>
<dbReference type="FunFam" id="1.10.287.110:FF:000063">
    <property type="entry name" value="Translocation protein SEC63"/>
    <property type="match status" value="1"/>
</dbReference>